<proteinExistence type="predicted"/>
<name>A0A9P9ELX7_9HYPO</name>
<sequence length="221" mass="23444">MSFGTTVPLGIPVVGGKHAKVGFMNHTTAQQPRRSALDPNAGVIGSHNRETGILVALHSVLVQGHCHDGRIHARGARPASVAAWRMAPARFPVRIQSSGVSDDANMAWKHTLGWINGQLSPPLRSVTRTNRRGKAASPASLGSWKHGLMAEGFCGDVAEARLGNLVSCCVISSDGRCTCTVSCSQSPRLRPPHPKLFQTPQVCRGIPVALNSQPRNSQVSG</sequence>
<keyword evidence="2" id="KW-1185">Reference proteome</keyword>
<evidence type="ECO:0000313" key="1">
    <source>
        <dbReference type="EMBL" id="KAH7139882.1"/>
    </source>
</evidence>
<gene>
    <name evidence="1" type="ORF">B0J13DRAFT_68665</name>
</gene>
<dbReference type="Proteomes" id="UP000717696">
    <property type="component" value="Unassembled WGS sequence"/>
</dbReference>
<comment type="caution">
    <text evidence="1">The sequence shown here is derived from an EMBL/GenBank/DDBJ whole genome shotgun (WGS) entry which is preliminary data.</text>
</comment>
<organism evidence="1 2">
    <name type="scientific">Dactylonectria estremocensis</name>
    <dbReference type="NCBI Taxonomy" id="1079267"/>
    <lineage>
        <taxon>Eukaryota</taxon>
        <taxon>Fungi</taxon>
        <taxon>Dikarya</taxon>
        <taxon>Ascomycota</taxon>
        <taxon>Pezizomycotina</taxon>
        <taxon>Sordariomycetes</taxon>
        <taxon>Hypocreomycetidae</taxon>
        <taxon>Hypocreales</taxon>
        <taxon>Nectriaceae</taxon>
        <taxon>Dactylonectria</taxon>
    </lineage>
</organism>
<dbReference type="EMBL" id="JAGMUU010000014">
    <property type="protein sequence ID" value="KAH7139882.1"/>
    <property type="molecule type" value="Genomic_DNA"/>
</dbReference>
<dbReference type="AlphaFoldDB" id="A0A9P9ELX7"/>
<reference evidence="1" key="1">
    <citation type="journal article" date="2021" name="Nat. Commun.">
        <title>Genetic determinants of endophytism in the Arabidopsis root mycobiome.</title>
        <authorList>
            <person name="Mesny F."/>
            <person name="Miyauchi S."/>
            <person name="Thiergart T."/>
            <person name="Pickel B."/>
            <person name="Atanasova L."/>
            <person name="Karlsson M."/>
            <person name="Huettel B."/>
            <person name="Barry K.W."/>
            <person name="Haridas S."/>
            <person name="Chen C."/>
            <person name="Bauer D."/>
            <person name="Andreopoulos W."/>
            <person name="Pangilinan J."/>
            <person name="LaButti K."/>
            <person name="Riley R."/>
            <person name="Lipzen A."/>
            <person name="Clum A."/>
            <person name="Drula E."/>
            <person name="Henrissat B."/>
            <person name="Kohler A."/>
            <person name="Grigoriev I.V."/>
            <person name="Martin F.M."/>
            <person name="Hacquard S."/>
        </authorList>
    </citation>
    <scope>NUCLEOTIDE SEQUENCE</scope>
    <source>
        <strain evidence="1">MPI-CAGE-AT-0021</strain>
    </source>
</reference>
<accession>A0A9P9ELX7</accession>
<evidence type="ECO:0000313" key="2">
    <source>
        <dbReference type="Proteomes" id="UP000717696"/>
    </source>
</evidence>
<protein>
    <submittedName>
        <fullName evidence="1">Uncharacterized protein</fullName>
    </submittedName>
</protein>